<protein>
    <submittedName>
        <fullName evidence="8">Selenocysteine methyltransferase</fullName>
    </submittedName>
</protein>
<sequence length="142" mass="15617">MKLLHDFPHAKAWLSFSSQSMHYTCNGEDIGSAALNCIKRAPSGQLVAVGVNCCPPEFAGSLLKDIASVSDGFPLIVYPNSGENWDHQQGWTGEKVKPNHTYLDTWVNASAKVIGGCCRTTPEDIFHIYQYVCEKNKENVVA</sequence>
<keyword evidence="4 6" id="KW-0862">Zinc</keyword>
<dbReference type="InterPro" id="IPR051486">
    <property type="entry name" value="Hcy_S-methyltransferase"/>
</dbReference>
<dbReference type="OMA" id="WVNASAK"/>
<keyword evidence="2 6" id="KW-0808">Transferase</keyword>
<gene>
    <name evidence="8" type="ORF">X975_22329</name>
</gene>
<dbReference type="AlphaFoldDB" id="A0A087SZM1"/>
<name>A0A087SZM1_STEMI</name>
<proteinExistence type="predicted"/>
<dbReference type="STRING" id="407821.A0A087SZM1"/>
<dbReference type="Pfam" id="PF02574">
    <property type="entry name" value="S-methyl_trans"/>
    <property type="match status" value="1"/>
</dbReference>
<evidence type="ECO:0000259" key="7">
    <source>
        <dbReference type="PROSITE" id="PS50970"/>
    </source>
</evidence>
<accession>A0A087SZM1</accession>
<evidence type="ECO:0000256" key="5">
    <source>
        <dbReference type="ARBA" id="ARBA00034478"/>
    </source>
</evidence>
<dbReference type="GO" id="GO:0032259">
    <property type="term" value="P:methylation"/>
    <property type="evidence" value="ECO:0007669"/>
    <property type="project" value="UniProtKB-KW"/>
</dbReference>
<feature type="non-terminal residue" evidence="8">
    <location>
        <position position="142"/>
    </location>
</feature>
<dbReference type="PANTHER" id="PTHR46015">
    <property type="entry name" value="ZGC:172121"/>
    <property type="match status" value="1"/>
</dbReference>
<evidence type="ECO:0000256" key="6">
    <source>
        <dbReference type="PROSITE-ProRule" id="PRU00333"/>
    </source>
</evidence>
<evidence type="ECO:0000256" key="2">
    <source>
        <dbReference type="ARBA" id="ARBA00022679"/>
    </source>
</evidence>
<dbReference type="InterPro" id="IPR003726">
    <property type="entry name" value="HCY_dom"/>
</dbReference>
<feature type="binding site" evidence="6">
    <location>
        <position position="53"/>
    </location>
    <ligand>
        <name>Zn(2+)</name>
        <dbReference type="ChEBI" id="CHEBI:29105"/>
    </ligand>
</feature>
<dbReference type="OrthoDB" id="261426at2759"/>
<organism evidence="8 9">
    <name type="scientific">Stegodyphus mimosarum</name>
    <name type="common">African social velvet spider</name>
    <dbReference type="NCBI Taxonomy" id="407821"/>
    <lineage>
        <taxon>Eukaryota</taxon>
        <taxon>Metazoa</taxon>
        <taxon>Ecdysozoa</taxon>
        <taxon>Arthropoda</taxon>
        <taxon>Chelicerata</taxon>
        <taxon>Arachnida</taxon>
        <taxon>Araneae</taxon>
        <taxon>Araneomorphae</taxon>
        <taxon>Entelegynae</taxon>
        <taxon>Eresoidea</taxon>
        <taxon>Eresidae</taxon>
        <taxon>Stegodyphus</taxon>
    </lineage>
</organism>
<dbReference type="Gene3D" id="3.20.20.330">
    <property type="entry name" value="Homocysteine-binding-like domain"/>
    <property type="match status" value="1"/>
</dbReference>
<dbReference type="PANTHER" id="PTHR46015:SF1">
    <property type="entry name" value="HOMOCYSTEINE S-METHYLTRANSFERASE-LIKE ISOFORM 1"/>
    <property type="match status" value="1"/>
</dbReference>
<keyword evidence="1 6" id="KW-0489">Methyltransferase</keyword>
<dbReference type="GO" id="GO:0008898">
    <property type="term" value="F:S-adenosylmethionine-homocysteine S-methyltransferase activity"/>
    <property type="evidence" value="ECO:0007669"/>
    <property type="project" value="TreeGrafter"/>
</dbReference>
<dbReference type="InterPro" id="IPR036589">
    <property type="entry name" value="HCY_dom_sf"/>
</dbReference>
<feature type="binding site" evidence="6">
    <location>
        <position position="117"/>
    </location>
    <ligand>
        <name>Zn(2+)</name>
        <dbReference type="ChEBI" id="CHEBI:29105"/>
    </ligand>
</feature>
<evidence type="ECO:0000256" key="4">
    <source>
        <dbReference type="ARBA" id="ARBA00022833"/>
    </source>
</evidence>
<keyword evidence="9" id="KW-1185">Reference proteome</keyword>
<comment type="pathway">
    <text evidence="5">Amino-acid biosynthesis; L-methionine biosynthesis via de novo pathway.</text>
</comment>
<dbReference type="Proteomes" id="UP000054359">
    <property type="component" value="Unassembled WGS sequence"/>
</dbReference>
<comment type="cofactor">
    <cofactor evidence="6">
        <name>Zn(2+)</name>
        <dbReference type="ChEBI" id="CHEBI:29105"/>
    </cofactor>
</comment>
<reference evidence="8 9" key="1">
    <citation type="submission" date="2013-11" db="EMBL/GenBank/DDBJ databases">
        <title>Genome sequencing of Stegodyphus mimosarum.</title>
        <authorList>
            <person name="Bechsgaard J."/>
        </authorList>
    </citation>
    <scope>NUCLEOTIDE SEQUENCE [LARGE SCALE GENOMIC DNA]</scope>
</reference>
<evidence type="ECO:0000313" key="8">
    <source>
        <dbReference type="EMBL" id="KFM58310.1"/>
    </source>
</evidence>
<evidence type="ECO:0000256" key="3">
    <source>
        <dbReference type="ARBA" id="ARBA00022723"/>
    </source>
</evidence>
<dbReference type="PROSITE" id="PS50970">
    <property type="entry name" value="HCY"/>
    <property type="match status" value="1"/>
</dbReference>
<dbReference type="EMBL" id="KK112695">
    <property type="protein sequence ID" value="KFM58310.1"/>
    <property type="molecule type" value="Genomic_DNA"/>
</dbReference>
<dbReference type="SUPFAM" id="SSF82282">
    <property type="entry name" value="Homocysteine S-methyltransferase"/>
    <property type="match status" value="1"/>
</dbReference>
<keyword evidence="3 6" id="KW-0479">Metal-binding</keyword>
<dbReference type="GO" id="GO:0046872">
    <property type="term" value="F:metal ion binding"/>
    <property type="evidence" value="ECO:0007669"/>
    <property type="project" value="UniProtKB-KW"/>
</dbReference>
<evidence type="ECO:0000256" key="1">
    <source>
        <dbReference type="ARBA" id="ARBA00022603"/>
    </source>
</evidence>
<evidence type="ECO:0000313" key="9">
    <source>
        <dbReference type="Proteomes" id="UP000054359"/>
    </source>
</evidence>
<feature type="binding site" evidence="6">
    <location>
        <position position="118"/>
    </location>
    <ligand>
        <name>Zn(2+)</name>
        <dbReference type="ChEBI" id="CHEBI:29105"/>
    </ligand>
</feature>
<feature type="domain" description="Hcy-binding" evidence="7">
    <location>
        <begin position="1"/>
        <end position="132"/>
    </location>
</feature>
<dbReference type="GO" id="GO:0033528">
    <property type="term" value="P:S-methylmethionine cycle"/>
    <property type="evidence" value="ECO:0007669"/>
    <property type="project" value="TreeGrafter"/>
</dbReference>
<dbReference type="GO" id="GO:0009086">
    <property type="term" value="P:methionine biosynthetic process"/>
    <property type="evidence" value="ECO:0007669"/>
    <property type="project" value="TreeGrafter"/>
</dbReference>